<dbReference type="InterPro" id="IPR003399">
    <property type="entry name" value="Mce/MlaD"/>
</dbReference>
<dbReference type="PANTHER" id="PTHR33371">
    <property type="entry name" value="INTERMEMBRANE PHOSPHOLIPID TRANSPORT SYSTEM BINDING PROTEIN MLAD-RELATED"/>
    <property type="match status" value="1"/>
</dbReference>
<dbReference type="RefSeq" id="WP_232077548.1">
    <property type="nucleotide sequence ID" value="NZ_AP022561.1"/>
</dbReference>
<protein>
    <submittedName>
        <fullName evidence="3">Mce family protein</fullName>
    </submittedName>
</protein>
<name>A0AAD1HKU6_9MYCO</name>
<dbReference type="KEGG" id="maic:MAIC_14380"/>
<dbReference type="EMBL" id="AP022561">
    <property type="protein sequence ID" value="BBX06635.1"/>
    <property type="molecule type" value="Genomic_DNA"/>
</dbReference>
<dbReference type="GO" id="GO:0005576">
    <property type="term" value="C:extracellular region"/>
    <property type="evidence" value="ECO:0007669"/>
    <property type="project" value="TreeGrafter"/>
</dbReference>
<proteinExistence type="predicted"/>
<dbReference type="PANTHER" id="PTHR33371:SF4">
    <property type="entry name" value="INTERMEMBRANE PHOSPHOLIPID TRANSPORT SYSTEM BINDING PROTEIN MLAD"/>
    <property type="match status" value="1"/>
</dbReference>
<dbReference type="Proteomes" id="UP000467327">
    <property type="component" value="Chromosome"/>
</dbReference>
<sequence>MAPADLTTASRIGARLRSRRGVAIAVVILTVLAVAVAVSVTVLAPKINPTRAMCAEFTDAVGLYPGNKVALLGIEVGSTTAIVNKPDHVEVDFTVPADLVLPADVGAVTYSQSIVTDRHVELTKPYTGGPKFTGPGCIKLKSTKTPISVSETFSAIGSLTDAILGSQPGQDPSNAPGVQAINDSLSAASNSLQGTGPGINKTMRNLRTMLADPYKADADYRQLFENGEILSSDFLKNWDSFASVIQTLPVTAQLMEGLSDNFGAAMANVSHLLPTLIEALNRFGPRFYDKFDKRFGGLRDLLNRHIPAITAMINSWPQFSNWLADIYEPAWGTHNVTYIPPQVSIAPTQAGAICQGLTERNIPGAAAACASGTPTDPVTLGLTNLVLGAALP</sequence>
<evidence type="ECO:0000313" key="4">
    <source>
        <dbReference type="Proteomes" id="UP000467327"/>
    </source>
</evidence>
<accession>A0AAD1HKU6</accession>
<evidence type="ECO:0000313" key="3">
    <source>
        <dbReference type="EMBL" id="BBX06635.1"/>
    </source>
</evidence>
<reference evidence="3 4" key="1">
    <citation type="journal article" date="2019" name="Emerg. Microbes Infect.">
        <title>Comprehensive subspecies identification of 175 nontuberculous mycobacteria species based on 7547 genomic profiles.</title>
        <authorList>
            <person name="Matsumoto Y."/>
            <person name="Kinjo T."/>
            <person name="Motooka D."/>
            <person name="Nabeya D."/>
            <person name="Jung N."/>
            <person name="Uechi K."/>
            <person name="Horii T."/>
            <person name="Iida T."/>
            <person name="Fujita J."/>
            <person name="Nakamura S."/>
        </authorList>
    </citation>
    <scope>NUCLEOTIDE SEQUENCE [LARGE SCALE GENOMIC DNA]</scope>
    <source>
        <strain evidence="3 4">JCM 6376</strain>
    </source>
</reference>
<dbReference type="AlphaFoldDB" id="A0AAD1HKU6"/>
<keyword evidence="1" id="KW-0812">Transmembrane</keyword>
<evidence type="ECO:0000256" key="1">
    <source>
        <dbReference type="SAM" id="Phobius"/>
    </source>
</evidence>
<dbReference type="InterPro" id="IPR052336">
    <property type="entry name" value="MlaD_Phospholipid_Transporter"/>
</dbReference>
<organism evidence="3 4">
    <name type="scientific">Mycolicibacterium aichiense</name>
    <dbReference type="NCBI Taxonomy" id="1799"/>
    <lineage>
        <taxon>Bacteria</taxon>
        <taxon>Bacillati</taxon>
        <taxon>Actinomycetota</taxon>
        <taxon>Actinomycetes</taxon>
        <taxon>Mycobacteriales</taxon>
        <taxon>Mycobacteriaceae</taxon>
        <taxon>Mycolicibacterium</taxon>
    </lineage>
</organism>
<evidence type="ECO:0000259" key="2">
    <source>
        <dbReference type="Pfam" id="PF02470"/>
    </source>
</evidence>
<feature type="transmembrane region" description="Helical" evidence="1">
    <location>
        <begin position="21"/>
        <end position="44"/>
    </location>
</feature>
<keyword evidence="1" id="KW-0472">Membrane</keyword>
<feature type="domain" description="Mce/MlaD" evidence="2">
    <location>
        <begin position="53"/>
        <end position="124"/>
    </location>
</feature>
<gene>
    <name evidence="3" type="ORF">MAIC_14380</name>
</gene>
<keyword evidence="4" id="KW-1185">Reference proteome</keyword>
<keyword evidence="1" id="KW-1133">Transmembrane helix</keyword>
<dbReference type="Pfam" id="PF02470">
    <property type="entry name" value="MlaD"/>
    <property type="match status" value="1"/>
</dbReference>